<gene>
    <name evidence="2" type="ORF">CB5_LOCUS20787</name>
</gene>
<evidence type="ECO:0000313" key="2">
    <source>
        <dbReference type="EMBL" id="CAD1837576.1"/>
    </source>
</evidence>
<sequence length="201" mass="22747">MHKTQEVHWNGIREGKSCKLHYWAEVALGTGLWLKRPIPSAEAGVAGATGPWWGTPLFPLICFSPSHTLSLSLSKRKEKKKRRERRKRRERGRRRPRRRRGSFLPSLFKLEQAWSLVLERVGEDGSSIRRAGAKISPNQALKGSNRPEEPKRRPRTAKSSFLASRHYQEVGVTIPKQLGSLLCLSSSVPGEREDRGKGIVP</sequence>
<reference evidence="2" key="1">
    <citation type="submission" date="2020-07" db="EMBL/GenBank/DDBJ databases">
        <authorList>
            <person name="Lin J."/>
        </authorList>
    </citation>
    <scope>NUCLEOTIDE SEQUENCE</scope>
</reference>
<organism evidence="2">
    <name type="scientific">Ananas comosus var. bracteatus</name>
    <name type="common">red pineapple</name>
    <dbReference type="NCBI Taxonomy" id="296719"/>
    <lineage>
        <taxon>Eukaryota</taxon>
        <taxon>Viridiplantae</taxon>
        <taxon>Streptophyta</taxon>
        <taxon>Embryophyta</taxon>
        <taxon>Tracheophyta</taxon>
        <taxon>Spermatophyta</taxon>
        <taxon>Magnoliopsida</taxon>
        <taxon>Liliopsida</taxon>
        <taxon>Poales</taxon>
        <taxon>Bromeliaceae</taxon>
        <taxon>Bromelioideae</taxon>
        <taxon>Ananas</taxon>
    </lineage>
</organism>
<feature type="compositionally biased region" description="Basic residues" evidence="1">
    <location>
        <begin position="74"/>
        <end position="98"/>
    </location>
</feature>
<feature type="region of interest" description="Disordered" evidence="1">
    <location>
        <begin position="127"/>
        <end position="162"/>
    </location>
</feature>
<proteinExistence type="predicted"/>
<dbReference type="AlphaFoldDB" id="A0A6V7Q3R5"/>
<dbReference type="EMBL" id="LR862132">
    <property type="protein sequence ID" value="CAD1837576.1"/>
    <property type="molecule type" value="Genomic_DNA"/>
</dbReference>
<name>A0A6V7Q3R5_ANACO</name>
<accession>A0A6V7Q3R5</accession>
<evidence type="ECO:0000256" key="1">
    <source>
        <dbReference type="SAM" id="MobiDB-lite"/>
    </source>
</evidence>
<feature type="region of interest" description="Disordered" evidence="1">
    <location>
        <begin position="73"/>
        <end position="98"/>
    </location>
</feature>
<protein>
    <submittedName>
        <fullName evidence="2">Uncharacterized protein</fullName>
    </submittedName>
</protein>